<name>A0A9Q0KF12_9MAGN</name>
<dbReference type="PANTHER" id="PTHR35095:SF1">
    <property type="entry name" value="OS05G0143300 PROTEIN"/>
    <property type="match status" value="1"/>
</dbReference>
<dbReference type="OrthoDB" id="1918704at2759"/>
<evidence type="ECO:0000313" key="2">
    <source>
        <dbReference type="EMBL" id="KAJ4969126.1"/>
    </source>
</evidence>
<keyword evidence="3" id="KW-1185">Reference proteome</keyword>
<sequence>MVELCLMASSTSPPGLFHQEQGLCRSPKEFQPFMPIPGTKQHMIRPGFFHIKPLQLEDPWKSKTRLSEFNQQIKLDSTLRRPVLVDVQETRPDSVLFSFGIAEQCRRREKILQFLMSGSSEAVRDGLDCSLLADLMGLQVLGTDMHPQPYASPDDGFFRYEVGGDEAQPPFFYPNGGYNMQKPLLDFVGDLVRSSKVTVHPDGQVLLNSTGVEMKDMKDFLSVVEEFYLSKSTTNCRKQSVLVPHFTRVDWSKAPSIQENSLKLETITVAPLKCPEKNKQKSSPRKRHNRQTGKERDLYRRNYFHACESLLNLVLEKKQRKIAILSVKKSGHELPQLLNQFSAGIAGTGIAVIFSVVCKVISGRVPFCSAKLLNTGVGFGLVWVSWAVNRLRDTVIYINKNSSKLGSKDDEIMRRVDRSVNEIFFRAVTIMVVTVLRFA</sequence>
<gene>
    <name evidence="2" type="ORF">NE237_015827</name>
</gene>
<proteinExistence type="predicted"/>
<reference evidence="2" key="1">
    <citation type="journal article" date="2023" name="Plant J.">
        <title>The genome of the king protea, Protea cynaroides.</title>
        <authorList>
            <person name="Chang J."/>
            <person name="Duong T.A."/>
            <person name="Schoeman C."/>
            <person name="Ma X."/>
            <person name="Roodt D."/>
            <person name="Barker N."/>
            <person name="Li Z."/>
            <person name="Van de Peer Y."/>
            <person name="Mizrachi E."/>
        </authorList>
    </citation>
    <scope>NUCLEOTIDE SEQUENCE</scope>
    <source>
        <tissue evidence="2">Young leaves</tissue>
    </source>
</reference>
<organism evidence="2 3">
    <name type="scientific">Protea cynaroides</name>
    <dbReference type="NCBI Taxonomy" id="273540"/>
    <lineage>
        <taxon>Eukaryota</taxon>
        <taxon>Viridiplantae</taxon>
        <taxon>Streptophyta</taxon>
        <taxon>Embryophyta</taxon>
        <taxon>Tracheophyta</taxon>
        <taxon>Spermatophyta</taxon>
        <taxon>Magnoliopsida</taxon>
        <taxon>Proteales</taxon>
        <taxon>Proteaceae</taxon>
        <taxon>Protea</taxon>
    </lineage>
</organism>
<dbReference type="PANTHER" id="PTHR35095">
    <property type="entry name" value="OS05G0143300 PROTEIN"/>
    <property type="match status" value="1"/>
</dbReference>
<dbReference type="Proteomes" id="UP001141806">
    <property type="component" value="Unassembled WGS sequence"/>
</dbReference>
<feature type="region of interest" description="Disordered" evidence="1">
    <location>
        <begin position="275"/>
        <end position="294"/>
    </location>
</feature>
<comment type="caution">
    <text evidence="2">The sequence shown here is derived from an EMBL/GenBank/DDBJ whole genome shotgun (WGS) entry which is preliminary data.</text>
</comment>
<evidence type="ECO:0000256" key="1">
    <source>
        <dbReference type="SAM" id="MobiDB-lite"/>
    </source>
</evidence>
<dbReference type="EMBL" id="JAMYWD010000006">
    <property type="protein sequence ID" value="KAJ4969126.1"/>
    <property type="molecule type" value="Genomic_DNA"/>
</dbReference>
<protein>
    <submittedName>
        <fullName evidence="2">Uncharacterized protein</fullName>
    </submittedName>
</protein>
<dbReference type="AlphaFoldDB" id="A0A9Q0KF12"/>
<feature type="compositionally biased region" description="Basic residues" evidence="1">
    <location>
        <begin position="280"/>
        <end position="291"/>
    </location>
</feature>
<evidence type="ECO:0000313" key="3">
    <source>
        <dbReference type="Proteomes" id="UP001141806"/>
    </source>
</evidence>
<accession>A0A9Q0KF12</accession>